<keyword evidence="6" id="KW-0812">Transmembrane</keyword>
<evidence type="ECO:0000313" key="6">
    <source>
        <dbReference type="EMBL" id="CAB3994893.1"/>
    </source>
</evidence>
<dbReference type="PANTHER" id="PTHR24252">
    <property type="entry name" value="ACROSIN-RELATED"/>
    <property type="match status" value="1"/>
</dbReference>
<dbReference type="PANTHER" id="PTHR24252:SF7">
    <property type="entry name" value="HYALIN"/>
    <property type="match status" value="1"/>
</dbReference>
<dbReference type="EMBL" id="CACRXK020002560">
    <property type="protein sequence ID" value="CAB3994893.1"/>
    <property type="molecule type" value="Genomic_DNA"/>
</dbReference>
<dbReference type="Pfam" id="PF00089">
    <property type="entry name" value="Trypsin"/>
    <property type="match status" value="1"/>
</dbReference>
<dbReference type="GO" id="GO:0004252">
    <property type="term" value="F:serine-type endopeptidase activity"/>
    <property type="evidence" value="ECO:0007669"/>
    <property type="project" value="InterPro"/>
</dbReference>
<dbReference type="Proteomes" id="UP001152795">
    <property type="component" value="Unassembled WGS sequence"/>
</dbReference>
<name>A0A6S7GST7_PARCT</name>
<evidence type="ECO:0000256" key="4">
    <source>
        <dbReference type="ARBA" id="ARBA00022825"/>
    </source>
</evidence>
<dbReference type="InterPro" id="IPR001314">
    <property type="entry name" value="Peptidase_S1A"/>
</dbReference>
<dbReference type="OrthoDB" id="10012881at2759"/>
<dbReference type="SUPFAM" id="SSF50494">
    <property type="entry name" value="Trypsin-like serine proteases"/>
    <property type="match status" value="1"/>
</dbReference>
<dbReference type="GO" id="GO:0006508">
    <property type="term" value="P:proteolysis"/>
    <property type="evidence" value="ECO:0007669"/>
    <property type="project" value="UniProtKB-KW"/>
</dbReference>
<keyword evidence="6" id="KW-0472">Membrane</keyword>
<dbReference type="InterPro" id="IPR001254">
    <property type="entry name" value="Trypsin_dom"/>
</dbReference>
<dbReference type="PRINTS" id="PR00722">
    <property type="entry name" value="CHYMOTRYPSIN"/>
</dbReference>
<dbReference type="PROSITE" id="PS50240">
    <property type="entry name" value="TRYPSIN_DOM"/>
    <property type="match status" value="1"/>
</dbReference>
<dbReference type="InterPro" id="IPR043504">
    <property type="entry name" value="Peptidase_S1_PA_chymotrypsin"/>
</dbReference>
<dbReference type="FunFam" id="2.40.10.10:FF:000120">
    <property type="entry name" value="Putative serine protease"/>
    <property type="match status" value="1"/>
</dbReference>
<dbReference type="Gene3D" id="2.40.10.10">
    <property type="entry name" value="Trypsin-like serine proteases"/>
    <property type="match status" value="1"/>
</dbReference>
<dbReference type="PROSITE" id="PS00135">
    <property type="entry name" value="TRYPSIN_SER"/>
    <property type="match status" value="1"/>
</dbReference>
<dbReference type="AlphaFoldDB" id="A0A6S7GST7"/>
<keyword evidence="7" id="KW-1185">Reference proteome</keyword>
<keyword evidence="4" id="KW-0720">Serine protease</keyword>
<protein>
    <submittedName>
        <fullName evidence="6">Transmembrane protease serine 11D</fullName>
    </submittedName>
</protein>
<dbReference type="SMART" id="SM00020">
    <property type="entry name" value="Tryp_SPc"/>
    <property type="match status" value="1"/>
</dbReference>
<comment type="caution">
    <text evidence="6">The sequence shown here is derived from an EMBL/GenBank/DDBJ whole genome shotgun (WGS) entry which is preliminary data.</text>
</comment>
<dbReference type="InterPro" id="IPR009003">
    <property type="entry name" value="Peptidase_S1_PA"/>
</dbReference>
<evidence type="ECO:0000256" key="3">
    <source>
        <dbReference type="ARBA" id="ARBA00022801"/>
    </source>
</evidence>
<keyword evidence="3" id="KW-0378">Hydrolase</keyword>
<proteinExistence type="predicted"/>
<evidence type="ECO:0000313" key="7">
    <source>
        <dbReference type="Proteomes" id="UP001152795"/>
    </source>
</evidence>
<keyword evidence="1 6" id="KW-0645">Protease</keyword>
<accession>A0A6S7GST7</accession>
<gene>
    <name evidence="6" type="ORF">PACLA_8A014989</name>
</gene>
<evidence type="ECO:0000256" key="5">
    <source>
        <dbReference type="ARBA" id="ARBA00023157"/>
    </source>
</evidence>
<dbReference type="CDD" id="cd00190">
    <property type="entry name" value="Tryp_SPc"/>
    <property type="match status" value="1"/>
</dbReference>
<evidence type="ECO:0000256" key="1">
    <source>
        <dbReference type="ARBA" id="ARBA00022670"/>
    </source>
</evidence>
<organism evidence="6 7">
    <name type="scientific">Paramuricea clavata</name>
    <name type="common">Red gorgonian</name>
    <name type="synonym">Violescent sea-whip</name>
    <dbReference type="NCBI Taxonomy" id="317549"/>
    <lineage>
        <taxon>Eukaryota</taxon>
        <taxon>Metazoa</taxon>
        <taxon>Cnidaria</taxon>
        <taxon>Anthozoa</taxon>
        <taxon>Octocorallia</taxon>
        <taxon>Malacalcyonacea</taxon>
        <taxon>Plexauridae</taxon>
        <taxon>Paramuricea</taxon>
    </lineage>
</organism>
<dbReference type="InterPro" id="IPR033116">
    <property type="entry name" value="TRYPSIN_SER"/>
</dbReference>
<reference evidence="6" key="1">
    <citation type="submission" date="2020-04" db="EMBL/GenBank/DDBJ databases">
        <authorList>
            <person name="Alioto T."/>
            <person name="Alioto T."/>
            <person name="Gomez Garrido J."/>
        </authorList>
    </citation>
    <scope>NUCLEOTIDE SEQUENCE</scope>
    <source>
        <strain evidence="6">A484AB</strain>
    </source>
</reference>
<evidence type="ECO:0000256" key="2">
    <source>
        <dbReference type="ARBA" id="ARBA00022729"/>
    </source>
</evidence>
<keyword evidence="5" id="KW-1015">Disulfide bond</keyword>
<sequence length="300" mass="32755">MEMLRKIYYLVLFLLLCMNVNSAAVLNAKPAVACGVKPETVYSTKRIVGGEETVAGEWPWMTALFHSQGNANQPPYFKCGATLLSDKWIATAAHCTLALPQIFSVRLGEHDLNVKDEYEQDIPVKTVKTHPAFGIGAKNLSTGKIALYAEHDIALMELSRPARIDARTSPVCVDPGLPDFSEGKSCYIAGWGNTKLHTATEPKLLHVSVPLVSKEKCNQIKSYGGVITDNMVCAGFEQGGKDTCEGDSGGPLLCEKDGKWYLHGISSFGHDACAIAYKYGVYTRVSQFKKWVKKVTGIDC</sequence>
<keyword evidence="2" id="KW-0732">Signal</keyword>